<accession>B4CXS4</accession>
<dbReference type="InParanoid" id="B4CXS4"/>
<sequence length="60" mass="6634">MPGLDPHQRRLEREAQAVQQNLPPPLDPPFPFQPTPFDPWFFGIENDPPAATGSPPASTD</sequence>
<keyword evidence="3" id="KW-1185">Reference proteome</keyword>
<organism evidence="2 3">
    <name type="scientific">Chthoniobacter flavus Ellin428</name>
    <dbReference type="NCBI Taxonomy" id="497964"/>
    <lineage>
        <taxon>Bacteria</taxon>
        <taxon>Pseudomonadati</taxon>
        <taxon>Verrucomicrobiota</taxon>
        <taxon>Spartobacteria</taxon>
        <taxon>Chthoniobacterales</taxon>
        <taxon>Chthoniobacteraceae</taxon>
        <taxon>Chthoniobacter</taxon>
    </lineage>
</organism>
<protein>
    <submittedName>
        <fullName evidence="2">Uncharacterized protein</fullName>
    </submittedName>
</protein>
<evidence type="ECO:0000256" key="1">
    <source>
        <dbReference type="SAM" id="MobiDB-lite"/>
    </source>
</evidence>
<comment type="caution">
    <text evidence="2">The sequence shown here is derived from an EMBL/GenBank/DDBJ whole genome shotgun (WGS) entry which is preliminary data.</text>
</comment>
<name>B4CXS4_9BACT</name>
<feature type="region of interest" description="Disordered" evidence="1">
    <location>
        <begin position="1"/>
        <end position="60"/>
    </location>
</feature>
<dbReference type="AlphaFoldDB" id="B4CXS4"/>
<feature type="compositionally biased region" description="Pro residues" evidence="1">
    <location>
        <begin position="22"/>
        <end position="37"/>
    </location>
</feature>
<feature type="compositionally biased region" description="Basic and acidic residues" evidence="1">
    <location>
        <begin position="1"/>
        <end position="15"/>
    </location>
</feature>
<feature type="compositionally biased region" description="Low complexity" evidence="1">
    <location>
        <begin position="38"/>
        <end position="60"/>
    </location>
</feature>
<dbReference type="RefSeq" id="WP_006978691.1">
    <property type="nucleotide sequence ID" value="NZ_ABVL01000003.1"/>
</dbReference>
<evidence type="ECO:0000313" key="3">
    <source>
        <dbReference type="Proteomes" id="UP000005824"/>
    </source>
</evidence>
<gene>
    <name evidence="2" type="ORF">CfE428DRAFT_1365</name>
</gene>
<dbReference type="EMBL" id="ABVL01000003">
    <property type="protein sequence ID" value="EDY21072.1"/>
    <property type="molecule type" value="Genomic_DNA"/>
</dbReference>
<dbReference type="STRING" id="497964.CfE428DRAFT_1365"/>
<reference evidence="2 3" key="1">
    <citation type="journal article" date="2011" name="J. Bacteriol.">
        <title>Genome sequence of Chthoniobacter flavus Ellin428, an aerobic heterotrophic soil bacterium.</title>
        <authorList>
            <person name="Kant R."/>
            <person name="van Passel M.W."/>
            <person name="Palva A."/>
            <person name="Lucas S."/>
            <person name="Lapidus A."/>
            <person name="Glavina Del Rio T."/>
            <person name="Dalin E."/>
            <person name="Tice H."/>
            <person name="Bruce D."/>
            <person name="Goodwin L."/>
            <person name="Pitluck S."/>
            <person name="Larimer F.W."/>
            <person name="Land M.L."/>
            <person name="Hauser L."/>
            <person name="Sangwan P."/>
            <person name="de Vos W.M."/>
            <person name="Janssen P.H."/>
            <person name="Smidt H."/>
        </authorList>
    </citation>
    <scope>NUCLEOTIDE SEQUENCE [LARGE SCALE GENOMIC DNA]</scope>
    <source>
        <strain evidence="2 3">Ellin428</strain>
    </source>
</reference>
<evidence type="ECO:0000313" key="2">
    <source>
        <dbReference type="EMBL" id="EDY21072.1"/>
    </source>
</evidence>
<proteinExistence type="predicted"/>
<dbReference type="Proteomes" id="UP000005824">
    <property type="component" value="Unassembled WGS sequence"/>
</dbReference>